<accession>A0A6L9L554</accession>
<protein>
    <submittedName>
        <fullName evidence="1">Uncharacterized protein</fullName>
    </submittedName>
</protein>
<dbReference type="RefSeq" id="WP_163943894.1">
    <property type="nucleotide sequence ID" value="NZ_JAAFZH010000002.1"/>
</dbReference>
<name>A0A6L9L554_9BACT</name>
<dbReference type="AlphaFoldDB" id="A0A6L9L554"/>
<comment type="caution">
    <text evidence="1">The sequence shown here is derived from an EMBL/GenBank/DDBJ whole genome shotgun (WGS) entry which is preliminary data.</text>
</comment>
<gene>
    <name evidence="1" type="ORF">GK108_05095</name>
</gene>
<evidence type="ECO:0000313" key="2">
    <source>
        <dbReference type="Proteomes" id="UP000474175"/>
    </source>
</evidence>
<proteinExistence type="predicted"/>
<organism evidence="1 2">
    <name type="scientific">Spirosoma terrae</name>
    <dbReference type="NCBI Taxonomy" id="1968276"/>
    <lineage>
        <taxon>Bacteria</taxon>
        <taxon>Pseudomonadati</taxon>
        <taxon>Bacteroidota</taxon>
        <taxon>Cytophagia</taxon>
        <taxon>Cytophagales</taxon>
        <taxon>Cytophagaceae</taxon>
        <taxon>Spirosoma</taxon>
    </lineage>
</organism>
<keyword evidence="2" id="KW-1185">Reference proteome</keyword>
<dbReference type="Proteomes" id="UP000474175">
    <property type="component" value="Unassembled WGS sequence"/>
</dbReference>
<evidence type="ECO:0000313" key="1">
    <source>
        <dbReference type="EMBL" id="NDU94241.1"/>
    </source>
</evidence>
<sequence>MHNVYVYFKGRRFRSIGLSRIPTVGELLYLDTLLIRVIQIDYVNEQDIRLHGQLSALKTPDFKPGYFPFYPHHPVNPIPVAAP</sequence>
<dbReference type="EMBL" id="JAAFZH010000002">
    <property type="protein sequence ID" value="NDU94241.1"/>
    <property type="molecule type" value="Genomic_DNA"/>
</dbReference>
<reference evidence="1 2" key="1">
    <citation type="submission" date="2020-02" db="EMBL/GenBank/DDBJ databases">
        <title>Draft genome sequence of two Spirosoma agri KCTC 52727 and Spirosoma terrae KCTC 52035.</title>
        <authorList>
            <person name="Rojas J."/>
            <person name="Ambika Manirajan B."/>
            <person name="Suarez C."/>
            <person name="Ratering S."/>
            <person name="Schnell S."/>
        </authorList>
    </citation>
    <scope>NUCLEOTIDE SEQUENCE [LARGE SCALE GENOMIC DNA]</scope>
    <source>
        <strain evidence="1 2">KCTC 52035</strain>
    </source>
</reference>